<dbReference type="GO" id="GO:0006071">
    <property type="term" value="P:glycerol metabolic process"/>
    <property type="evidence" value="ECO:0007669"/>
    <property type="project" value="UniProtKB-KW"/>
</dbReference>
<sequence>MGDSRAQQPAVTVAGRALSLLAAFDEEHRRLTLTELSDRTGLPRPTAHRLIAELVSWGALARDAAGHYVVGRRLWDVGMLAPVQRGLHDIASPYLHDLYAATHATVHLAVRDDLTALYVDRLMGHASVPVVSSIGSRLPLHATGVGKVLLAHAPQSVITRVLADLPPVTPYTVTQPGRMNRQLARVREHGYAVTREEMSLGACSLAVPIVADGAVVAALGIVVPSLESHLTRLTAALRVAAGGIGRSLDLERRMTSGQ</sequence>
<dbReference type="Gene3D" id="1.10.10.10">
    <property type="entry name" value="Winged helix-like DNA-binding domain superfamily/Winged helix DNA-binding domain"/>
    <property type="match status" value="1"/>
</dbReference>
<evidence type="ECO:0000256" key="6">
    <source>
        <dbReference type="ARBA" id="ARBA00070406"/>
    </source>
</evidence>
<dbReference type="GO" id="GO:0045892">
    <property type="term" value="P:negative regulation of DNA-templated transcription"/>
    <property type="evidence" value="ECO:0007669"/>
    <property type="project" value="TreeGrafter"/>
</dbReference>
<comment type="function">
    <text evidence="5">May be an activator protein for the gylABX operon.</text>
</comment>
<evidence type="ECO:0000256" key="1">
    <source>
        <dbReference type="ARBA" id="ARBA00022798"/>
    </source>
</evidence>
<keyword evidence="1" id="KW-0319">Glycerol metabolism</keyword>
<dbReference type="PANTHER" id="PTHR30136">
    <property type="entry name" value="HELIX-TURN-HELIX TRANSCRIPTIONAL REGULATOR, ICLR FAMILY"/>
    <property type="match status" value="1"/>
</dbReference>
<dbReference type="AlphaFoldDB" id="A0A0J6Y2S0"/>
<evidence type="ECO:0000313" key="9">
    <source>
        <dbReference type="EMBL" id="KMO67491.1"/>
    </source>
</evidence>
<accession>A0A0J6Y2S0</accession>
<dbReference type="GO" id="GO:0003677">
    <property type="term" value="F:DNA binding"/>
    <property type="evidence" value="ECO:0007669"/>
    <property type="project" value="UniProtKB-KW"/>
</dbReference>
<dbReference type="RefSeq" id="WP_048473702.1">
    <property type="nucleotide sequence ID" value="NZ_JYNL01000069.1"/>
</dbReference>
<dbReference type="InterPro" id="IPR036388">
    <property type="entry name" value="WH-like_DNA-bd_sf"/>
</dbReference>
<dbReference type="PATRIC" id="fig|37916.4.peg.6757"/>
<evidence type="ECO:0000256" key="5">
    <source>
        <dbReference type="ARBA" id="ARBA00058938"/>
    </source>
</evidence>
<evidence type="ECO:0000259" key="8">
    <source>
        <dbReference type="PROSITE" id="PS51078"/>
    </source>
</evidence>
<proteinExistence type="predicted"/>
<dbReference type="InterPro" id="IPR014757">
    <property type="entry name" value="Tscrpt_reg_IclR_C"/>
</dbReference>
<dbReference type="Pfam" id="PF01614">
    <property type="entry name" value="IclR_C"/>
    <property type="match status" value="1"/>
</dbReference>
<dbReference type="FunFam" id="1.10.10.10:FF:000056">
    <property type="entry name" value="IclR family transcriptional regulator"/>
    <property type="match status" value="1"/>
</dbReference>
<feature type="domain" description="HTH iclR-type" evidence="7">
    <location>
        <begin position="11"/>
        <end position="72"/>
    </location>
</feature>
<organism evidence="9 10">
    <name type="scientific">Mycolicibacterium chlorophenolicum</name>
    <dbReference type="NCBI Taxonomy" id="37916"/>
    <lineage>
        <taxon>Bacteria</taxon>
        <taxon>Bacillati</taxon>
        <taxon>Actinomycetota</taxon>
        <taxon>Actinomycetes</taxon>
        <taxon>Mycobacteriales</taxon>
        <taxon>Mycobacteriaceae</taxon>
        <taxon>Mycolicibacterium</taxon>
    </lineage>
</organism>
<dbReference type="EMBL" id="JYNL01000069">
    <property type="protein sequence ID" value="KMO67491.1"/>
    <property type="molecule type" value="Genomic_DNA"/>
</dbReference>
<dbReference type="SMR" id="A0A0J6Y2S0"/>
<dbReference type="STRING" id="37916.MCHLDSM_06740"/>
<dbReference type="Gene3D" id="3.30.450.40">
    <property type="match status" value="1"/>
</dbReference>
<evidence type="ECO:0000256" key="2">
    <source>
        <dbReference type="ARBA" id="ARBA00023015"/>
    </source>
</evidence>
<keyword evidence="2" id="KW-0805">Transcription regulation</keyword>
<reference evidence="9 10" key="1">
    <citation type="journal article" date="2015" name="Genome Biol. Evol.">
        <title>Characterization of Three Mycobacterium spp. with Potential Use in Bioremediation by Genome Sequencing and Comparative Genomics.</title>
        <authorList>
            <person name="Das S."/>
            <person name="Pettersson B.M."/>
            <person name="Behra P.R."/>
            <person name="Ramesh M."/>
            <person name="Dasgupta S."/>
            <person name="Bhattacharya A."/>
            <person name="Kirsebom L.A."/>
        </authorList>
    </citation>
    <scope>NUCLEOTIDE SEQUENCE [LARGE SCALE GENOMIC DNA]</scope>
    <source>
        <strain evidence="9 10">DSM 43826</strain>
    </source>
</reference>
<evidence type="ECO:0000256" key="4">
    <source>
        <dbReference type="ARBA" id="ARBA00023163"/>
    </source>
</evidence>
<gene>
    <name evidence="9" type="primary">kipR</name>
    <name evidence="9" type="ORF">MCHLDSM_06740</name>
</gene>
<dbReference type="InterPro" id="IPR050707">
    <property type="entry name" value="HTH_MetabolicPath_Reg"/>
</dbReference>
<dbReference type="SMART" id="SM00346">
    <property type="entry name" value="HTH_ICLR"/>
    <property type="match status" value="1"/>
</dbReference>
<evidence type="ECO:0000259" key="7">
    <source>
        <dbReference type="PROSITE" id="PS51077"/>
    </source>
</evidence>
<dbReference type="InterPro" id="IPR029016">
    <property type="entry name" value="GAF-like_dom_sf"/>
</dbReference>
<keyword evidence="10" id="KW-1185">Reference proteome</keyword>
<feature type="domain" description="IclR-ED" evidence="8">
    <location>
        <begin position="73"/>
        <end position="250"/>
    </location>
</feature>
<protein>
    <recommendedName>
        <fullName evidence="6">Glycerol operon regulatory protein</fullName>
    </recommendedName>
</protein>
<keyword evidence="3" id="KW-0238">DNA-binding</keyword>
<dbReference type="InterPro" id="IPR036390">
    <property type="entry name" value="WH_DNA-bd_sf"/>
</dbReference>
<dbReference type="SUPFAM" id="SSF46785">
    <property type="entry name" value="Winged helix' DNA-binding domain"/>
    <property type="match status" value="1"/>
</dbReference>
<dbReference type="GO" id="GO:0003700">
    <property type="term" value="F:DNA-binding transcription factor activity"/>
    <property type="evidence" value="ECO:0007669"/>
    <property type="project" value="TreeGrafter"/>
</dbReference>
<dbReference type="InterPro" id="IPR005471">
    <property type="entry name" value="Tscrpt_reg_IclR_N"/>
</dbReference>
<evidence type="ECO:0000313" key="10">
    <source>
        <dbReference type="Proteomes" id="UP000036513"/>
    </source>
</evidence>
<comment type="caution">
    <text evidence="9">The sequence shown here is derived from an EMBL/GenBank/DDBJ whole genome shotgun (WGS) entry which is preliminary data.</text>
</comment>
<dbReference type="PANTHER" id="PTHR30136:SF24">
    <property type="entry name" value="HTH-TYPE TRANSCRIPTIONAL REPRESSOR ALLR"/>
    <property type="match status" value="1"/>
</dbReference>
<dbReference type="SUPFAM" id="SSF55781">
    <property type="entry name" value="GAF domain-like"/>
    <property type="match status" value="1"/>
</dbReference>
<evidence type="ECO:0000256" key="3">
    <source>
        <dbReference type="ARBA" id="ARBA00023125"/>
    </source>
</evidence>
<dbReference type="Pfam" id="PF09339">
    <property type="entry name" value="HTH_IclR"/>
    <property type="match status" value="1"/>
</dbReference>
<dbReference type="Proteomes" id="UP000036513">
    <property type="component" value="Unassembled WGS sequence"/>
</dbReference>
<dbReference type="PROSITE" id="PS51078">
    <property type="entry name" value="ICLR_ED"/>
    <property type="match status" value="1"/>
</dbReference>
<name>A0A0J6Y2S0_9MYCO</name>
<dbReference type="PROSITE" id="PS51077">
    <property type="entry name" value="HTH_ICLR"/>
    <property type="match status" value="1"/>
</dbReference>
<keyword evidence="4" id="KW-0804">Transcription</keyword>